<accession>A0A0V1H156</accession>
<dbReference type="AlphaFoldDB" id="A0A0V1H156"/>
<sequence length="87" mass="9776">MNQRVEVLAKTIHSPFQAVTATIQLSVIHRSLVRLRLGEPELLPTFLLSIDAQVRERLNEKTVEVAHFYKCVTNTTSGTERTVKAAC</sequence>
<proteinExistence type="predicted"/>
<dbReference type="Proteomes" id="UP000054805">
    <property type="component" value="Unassembled WGS sequence"/>
</dbReference>
<name>A0A0V1H156_TRIPS</name>
<protein>
    <submittedName>
        <fullName evidence="1">Uncharacterized protein</fullName>
    </submittedName>
</protein>
<keyword evidence="2" id="KW-1185">Reference proteome</keyword>
<dbReference type="EMBL" id="JYDS01000502">
    <property type="protein sequence ID" value="KRZ04225.1"/>
    <property type="molecule type" value="Genomic_DNA"/>
</dbReference>
<reference evidence="1 2" key="1">
    <citation type="submission" date="2015-01" db="EMBL/GenBank/DDBJ databases">
        <title>Evolution of Trichinella species and genotypes.</title>
        <authorList>
            <person name="Korhonen P.K."/>
            <person name="Edoardo P."/>
            <person name="Giuseppe L.R."/>
            <person name="Gasser R.B."/>
        </authorList>
    </citation>
    <scope>NUCLEOTIDE SEQUENCE [LARGE SCALE GENOMIC DNA]</scope>
    <source>
        <strain evidence="1">ISS588</strain>
    </source>
</reference>
<evidence type="ECO:0000313" key="2">
    <source>
        <dbReference type="Proteomes" id="UP000054805"/>
    </source>
</evidence>
<gene>
    <name evidence="1" type="ORF">T4B_7606</name>
</gene>
<evidence type="ECO:0000313" key="1">
    <source>
        <dbReference type="EMBL" id="KRZ04225.1"/>
    </source>
</evidence>
<comment type="caution">
    <text evidence="1">The sequence shown here is derived from an EMBL/GenBank/DDBJ whole genome shotgun (WGS) entry which is preliminary data.</text>
</comment>
<organism evidence="1 2">
    <name type="scientific">Trichinella pseudospiralis</name>
    <name type="common">Parasitic roundworm</name>
    <dbReference type="NCBI Taxonomy" id="6337"/>
    <lineage>
        <taxon>Eukaryota</taxon>
        <taxon>Metazoa</taxon>
        <taxon>Ecdysozoa</taxon>
        <taxon>Nematoda</taxon>
        <taxon>Enoplea</taxon>
        <taxon>Dorylaimia</taxon>
        <taxon>Trichinellida</taxon>
        <taxon>Trichinellidae</taxon>
        <taxon>Trichinella</taxon>
    </lineage>
</organism>